<feature type="compositionally biased region" description="Basic and acidic residues" evidence="1">
    <location>
        <begin position="210"/>
        <end position="232"/>
    </location>
</feature>
<sequence length="1040" mass="115507">MPPVKAALTRPRREVRGQGPVASALQRHQRLQGLLEEQSAKARTDVSSQLFAAEARAAQLAQELAAKMRPLQPEGRKDDRQLEGSRLSEAEQRLSQLEEQLLGAEADEGTKQTEAEQRVGQLEEQVQSAERTAAEEGSRLTDAEQRLSQLEEQLRSAERSQAAEEGSKLTEAELRLSQLEEQLRSAERSQAVEEGSKLTEAEQRLSQLEKQLRSAERSQAVEEGSKLTEAEQRLSQLEEQLRSAERSQAVEEGSKLTEAERRLSQLEEQLRSAERSQEVEEGAQAKLEEEAERRGKDEALMRQLRQELDQEQSLRQSEGRKLVELEAGASEAHALREEVVSAQSQAEALRGEASRAEEDERKGGTGGTGAGCCSVSGLWPLSWYRSQKDRQRGLDAQSLEGRLLDQQPRWLRISSPCHSAVHWAHPGPSWESVRADDKKWVDIEEHSRNADEVSWAGYCTCCKRPLSLTLTSPSPAAKRRREEAPASSGKFAYVVCIWGFNPEYVLGAMVLAHSLKRTGTKHDMVLLHTSDVPVKAIGLLERCGWKPREVEYVEAVGALYGNHCREGRFADVFTKLRVFGLFEYEKVLLMDADLLVCSNIDELFELPAPAAMGRGPWSGYRHGQRMNGSYFFGGTRPGPYGWNQSSGINAGVMLLQPCPETLSECLAEVADERHPEHIQGNGPEQDYLSRYFAGTWRHISVAYNFQLHQMYYVLSPECVTSADRAEFLGCPEKVKVFHYSSEPKPWARLLDAYYASFSEEEWLLEVLSKFSGYRAWVMKDAVAVEREADRSGIVVGEDGKLHHSIGWEKVVKEAPSKAEEAAPPNGEKEEEVWRRRLGEEILVPESAVAGAEKVARRSLQLWEEAYHSLTAELGDPQLVQTLLQTPKKESQKSNEQWRWSSGWWVAEGTKKRLSCSCTWLEAGPQVLLTWGSEVLLSSSSEGLFVATLLPGGAEVVSFAAEDVERAKAWASDLAEGLPVALALAAADTAEVPALKALAEAGLGCPSEMPSGCRVACAAGKSRQTWQDTNAGWDYASASMK</sequence>
<evidence type="ECO:0000256" key="1">
    <source>
        <dbReference type="SAM" id="MobiDB-lite"/>
    </source>
</evidence>
<feature type="compositionally biased region" description="Basic and acidic residues" evidence="1">
    <location>
        <begin position="286"/>
        <end position="297"/>
    </location>
</feature>
<feature type="compositionally biased region" description="Basic and acidic residues" evidence="1">
    <location>
        <begin position="108"/>
        <end position="117"/>
    </location>
</feature>
<proteinExistence type="predicted"/>
<feature type="compositionally biased region" description="Basic and acidic residues" evidence="1">
    <location>
        <begin position="74"/>
        <end position="92"/>
    </location>
</feature>
<evidence type="ECO:0000313" key="2">
    <source>
        <dbReference type="EMBL" id="CAJ1373426.1"/>
    </source>
</evidence>
<dbReference type="Gene3D" id="3.90.550.10">
    <property type="entry name" value="Spore Coat Polysaccharide Biosynthesis Protein SpsA, Chain A"/>
    <property type="match status" value="1"/>
</dbReference>
<dbReference type="Proteomes" id="UP001178507">
    <property type="component" value="Unassembled WGS sequence"/>
</dbReference>
<dbReference type="SUPFAM" id="SSF53448">
    <property type="entry name" value="Nucleotide-diphospho-sugar transferases"/>
    <property type="match status" value="1"/>
</dbReference>
<protein>
    <submittedName>
        <fullName evidence="2">Uncharacterized protein</fullName>
    </submittedName>
</protein>
<gene>
    <name evidence="2" type="ORF">EVOR1521_LOCUS3244</name>
</gene>
<feature type="compositionally biased region" description="Basic and acidic residues" evidence="1">
    <location>
        <begin position="239"/>
        <end position="278"/>
    </location>
</feature>
<feature type="compositionally biased region" description="Low complexity" evidence="1">
    <location>
        <begin position="93"/>
        <end position="102"/>
    </location>
</feature>
<dbReference type="AlphaFoldDB" id="A0AA36MIZ7"/>
<feature type="compositionally biased region" description="Basic and acidic residues" evidence="1">
    <location>
        <begin position="132"/>
        <end position="145"/>
    </location>
</feature>
<dbReference type="GO" id="GO:0016757">
    <property type="term" value="F:glycosyltransferase activity"/>
    <property type="evidence" value="ECO:0007669"/>
    <property type="project" value="InterPro"/>
</dbReference>
<feature type="compositionally biased region" description="Basic and acidic residues" evidence="1">
    <location>
        <begin position="152"/>
        <end position="174"/>
    </location>
</feature>
<feature type="compositionally biased region" description="Basic and acidic residues" evidence="1">
    <location>
        <begin position="181"/>
        <end position="203"/>
    </location>
</feature>
<organism evidence="2 3">
    <name type="scientific">Effrenium voratum</name>
    <dbReference type="NCBI Taxonomy" id="2562239"/>
    <lineage>
        <taxon>Eukaryota</taxon>
        <taxon>Sar</taxon>
        <taxon>Alveolata</taxon>
        <taxon>Dinophyceae</taxon>
        <taxon>Suessiales</taxon>
        <taxon>Symbiodiniaceae</taxon>
        <taxon>Effrenium</taxon>
    </lineage>
</organism>
<evidence type="ECO:0000313" key="3">
    <source>
        <dbReference type="Proteomes" id="UP001178507"/>
    </source>
</evidence>
<feature type="region of interest" description="Disordered" evidence="1">
    <location>
        <begin position="338"/>
        <end position="369"/>
    </location>
</feature>
<dbReference type="InterPro" id="IPR002495">
    <property type="entry name" value="Glyco_trans_8"/>
</dbReference>
<feature type="region of interest" description="Disordered" evidence="1">
    <location>
        <begin position="1"/>
        <end position="25"/>
    </location>
</feature>
<dbReference type="EMBL" id="CAUJNA010000194">
    <property type="protein sequence ID" value="CAJ1373426.1"/>
    <property type="molecule type" value="Genomic_DNA"/>
</dbReference>
<dbReference type="Pfam" id="PF01501">
    <property type="entry name" value="Glyco_transf_8"/>
    <property type="match status" value="1"/>
</dbReference>
<keyword evidence="3" id="KW-1185">Reference proteome</keyword>
<feature type="compositionally biased region" description="Basic and acidic residues" evidence="1">
    <location>
        <begin position="349"/>
        <end position="363"/>
    </location>
</feature>
<accession>A0AA36MIZ7</accession>
<feature type="region of interest" description="Disordered" evidence="1">
    <location>
        <begin position="64"/>
        <end position="297"/>
    </location>
</feature>
<name>A0AA36MIZ7_9DINO</name>
<dbReference type="InterPro" id="IPR050587">
    <property type="entry name" value="GNT1/Glycosyltrans_8"/>
</dbReference>
<reference evidence="2" key="1">
    <citation type="submission" date="2023-08" db="EMBL/GenBank/DDBJ databases">
        <authorList>
            <person name="Chen Y."/>
            <person name="Shah S."/>
            <person name="Dougan E. K."/>
            <person name="Thang M."/>
            <person name="Chan C."/>
        </authorList>
    </citation>
    <scope>NUCLEOTIDE SEQUENCE</scope>
</reference>
<dbReference type="InterPro" id="IPR029044">
    <property type="entry name" value="Nucleotide-diphossugar_trans"/>
</dbReference>
<comment type="caution">
    <text evidence="2">The sequence shown here is derived from an EMBL/GenBank/DDBJ whole genome shotgun (WGS) entry which is preliminary data.</text>
</comment>
<dbReference type="PANTHER" id="PTHR11183">
    <property type="entry name" value="GLYCOGENIN SUBFAMILY MEMBER"/>
    <property type="match status" value="1"/>
</dbReference>